<feature type="region of interest" description="Disordered" evidence="1">
    <location>
        <begin position="155"/>
        <end position="187"/>
    </location>
</feature>
<protein>
    <submittedName>
        <fullName evidence="2">Uncharacterized protein</fullName>
    </submittedName>
</protein>
<dbReference type="AlphaFoldDB" id="A0AAD6UW30"/>
<organism evidence="2 3">
    <name type="scientific">Mycena pura</name>
    <dbReference type="NCBI Taxonomy" id="153505"/>
    <lineage>
        <taxon>Eukaryota</taxon>
        <taxon>Fungi</taxon>
        <taxon>Dikarya</taxon>
        <taxon>Basidiomycota</taxon>
        <taxon>Agaricomycotina</taxon>
        <taxon>Agaricomycetes</taxon>
        <taxon>Agaricomycetidae</taxon>
        <taxon>Agaricales</taxon>
        <taxon>Marasmiineae</taxon>
        <taxon>Mycenaceae</taxon>
        <taxon>Mycena</taxon>
    </lineage>
</organism>
<evidence type="ECO:0000256" key="1">
    <source>
        <dbReference type="SAM" id="MobiDB-lite"/>
    </source>
</evidence>
<feature type="region of interest" description="Disordered" evidence="1">
    <location>
        <begin position="29"/>
        <end position="49"/>
    </location>
</feature>
<gene>
    <name evidence="2" type="ORF">GGX14DRAFT_574991</name>
</gene>
<reference evidence="2" key="1">
    <citation type="submission" date="2023-03" db="EMBL/GenBank/DDBJ databases">
        <title>Massive genome expansion in bonnet fungi (Mycena s.s.) driven by repeated elements and novel gene families across ecological guilds.</title>
        <authorList>
            <consortium name="Lawrence Berkeley National Laboratory"/>
            <person name="Harder C.B."/>
            <person name="Miyauchi S."/>
            <person name="Viragh M."/>
            <person name="Kuo A."/>
            <person name="Thoen E."/>
            <person name="Andreopoulos B."/>
            <person name="Lu D."/>
            <person name="Skrede I."/>
            <person name="Drula E."/>
            <person name="Henrissat B."/>
            <person name="Morin E."/>
            <person name="Kohler A."/>
            <person name="Barry K."/>
            <person name="LaButti K."/>
            <person name="Morin E."/>
            <person name="Salamov A."/>
            <person name="Lipzen A."/>
            <person name="Mereny Z."/>
            <person name="Hegedus B."/>
            <person name="Baldrian P."/>
            <person name="Stursova M."/>
            <person name="Weitz H."/>
            <person name="Taylor A."/>
            <person name="Grigoriev I.V."/>
            <person name="Nagy L.G."/>
            <person name="Martin F."/>
            <person name="Kauserud H."/>
        </authorList>
    </citation>
    <scope>NUCLEOTIDE SEQUENCE</scope>
    <source>
        <strain evidence="2">9144</strain>
    </source>
</reference>
<feature type="compositionally biased region" description="Basic and acidic residues" evidence="1">
    <location>
        <begin position="315"/>
        <end position="326"/>
    </location>
</feature>
<dbReference type="EMBL" id="JARJCW010000084">
    <property type="protein sequence ID" value="KAJ7196421.1"/>
    <property type="molecule type" value="Genomic_DNA"/>
</dbReference>
<accession>A0AAD6UW30</accession>
<sequence>MSNWGFVTHVDSYNITLLFPKPSSRLRPVNPALQESTSPVNPKYPSPELSSYRAATTTHAYFTATRDTPLTTSLFYSSCPPFSPAPTLLICFSCTHSSRTQDPPFLSNSALLQVTLHHDSALDPTAPIASLAVPALPSSRTSFLRVALRLEQAPSFPSSLPRSRSRTPEHARTAPPLPRPLSPRQDADHVTIRAETARVAALIQGETPSKPRSRRCFVCGQRNTHALSFRFCPRTRTLLRRQLAKLDSGRLVLPDGSPLPMTRHAGGVAGHLISLSNTALRVPEHPTTTAPSVHVLPRSTHPTPRTKLHFPPTLRRFEPADHDEPT</sequence>
<dbReference type="Proteomes" id="UP001219525">
    <property type="component" value="Unassembled WGS sequence"/>
</dbReference>
<evidence type="ECO:0000313" key="2">
    <source>
        <dbReference type="EMBL" id="KAJ7196421.1"/>
    </source>
</evidence>
<proteinExistence type="predicted"/>
<name>A0AAD6UW30_9AGAR</name>
<keyword evidence="3" id="KW-1185">Reference proteome</keyword>
<comment type="caution">
    <text evidence="2">The sequence shown here is derived from an EMBL/GenBank/DDBJ whole genome shotgun (WGS) entry which is preliminary data.</text>
</comment>
<feature type="region of interest" description="Disordered" evidence="1">
    <location>
        <begin position="287"/>
        <end position="326"/>
    </location>
</feature>
<evidence type="ECO:0000313" key="3">
    <source>
        <dbReference type="Proteomes" id="UP001219525"/>
    </source>
</evidence>